<dbReference type="FunFam" id="1.20.1250.20:FF:000172">
    <property type="entry name" value="MFS multidrug resistance transporter"/>
    <property type="match status" value="1"/>
</dbReference>
<accession>A0AA39D237</accession>
<protein>
    <recommendedName>
        <fullName evidence="9">Citrate exporter 1</fullName>
    </recommendedName>
</protein>
<feature type="transmembrane region" description="Helical" evidence="11">
    <location>
        <begin position="153"/>
        <end position="174"/>
    </location>
</feature>
<evidence type="ECO:0000313" key="14">
    <source>
        <dbReference type="Proteomes" id="UP001172681"/>
    </source>
</evidence>
<comment type="subcellular location">
    <subcellularLocation>
        <location evidence="1">Membrane</location>
        <topology evidence="1">Multi-pass membrane protein</topology>
    </subcellularLocation>
</comment>
<feature type="transmembrane region" description="Helical" evidence="11">
    <location>
        <begin position="216"/>
        <end position="236"/>
    </location>
</feature>
<dbReference type="EMBL" id="JAPDRN010000014">
    <property type="protein sequence ID" value="KAJ9640607.1"/>
    <property type="molecule type" value="Genomic_DNA"/>
</dbReference>
<dbReference type="Proteomes" id="UP001172681">
    <property type="component" value="Unassembled WGS sequence"/>
</dbReference>
<dbReference type="Gene3D" id="1.20.1720.10">
    <property type="entry name" value="Multidrug resistance protein D"/>
    <property type="match status" value="1"/>
</dbReference>
<sequence>MATVESENQQERRGNVPVKLPVSDGVNRNGLPTGTPEAQKESENTTNEPPYTILEEWKKISIILTASFLGLVSPISSSTYFPSVNQISSDLHKSISLINLTVTIYMIFQGIAPSFVGSISDAKGRRPAYLCCLVVYLGANIGLALQTNYVALMVLRSLQSSGSSGTIALASALVADITTRAERGKYIGYATMGVTLGPAIGPLIGGAVAENLNWHWIFWVLSILAGILILVVVLFLPETCRSVVGNGSVPPPKWNRPLLSLKDPAQPASPTTLTPRRRRPSPLQSLELICHRESAIVLIYGGLMYAGYFLVLSTLTSQLAERYGLNALKIGLCYLPIGVGSLTSRWTLGILLDRNFKRVAAVEGVAIVKNKQQDIDNFPIEKARLQVSLPFIGVACVTMLIYGWVMEQKTTLAGPLVVLFFLGHFITGSFSSLNTLIVDLYFQSPATATASSNLVRCLLGAGATSFATPLINAIGIGWAGTLVAAILMSLFPLLLLVYFKGWSWRRKKIEKRRQREERANSRLHPSTTR</sequence>
<keyword evidence="5 11" id="KW-0472">Membrane</keyword>
<evidence type="ECO:0000256" key="2">
    <source>
        <dbReference type="ARBA" id="ARBA00022448"/>
    </source>
</evidence>
<dbReference type="PANTHER" id="PTHR23502:SF51">
    <property type="entry name" value="QUINIDINE RESISTANCE PROTEIN 1-RELATED"/>
    <property type="match status" value="1"/>
</dbReference>
<dbReference type="FunFam" id="1.20.1720.10:FF:000009">
    <property type="entry name" value="MFS multidrug transporter"/>
    <property type="match status" value="1"/>
</dbReference>
<dbReference type="Pfam" id="PF07690">
    <property type="entry name" value="MFS_1"/>
    <property type="match status" value="1"/>
</dbReference>
<evidence type="ECO:0000259" key="12">
    <source>
        <dbReference type="PROSITE" id="PS50850"/>
    </source>
</evidence>
<feature type="transmembrane region" description="Helical" evidence="11">
    <location>
        <begin position="327"/>
        <end position="348"/>
    </location>
</feature>
<dbReference type="SUPFAM" id="SSF103473">
    <property type="entry name" value="MFS general substrate transporter"/>
    <property type="match status" value="1"/>
</dbReference>
<dbReference type="PRINTS" id="PR01035">
    <property type="entry name" value="TCRTETA"/>
</dbReference>
<feature type="region of interest" description="Disordered" evidence="10">
    <location>
        <begin position="257"/>
        <end position="279"/>
    </location>
</feature>
<dbReference type="PANTHER" id="PTHR23502">
    <property type="entry name" value="MAJOR FACILITATOR SUPERFAMILY"/>
    <property type="match status" value="1"/>
</dbReference>
<evidence type="ECO:0000256" key="1">
    <source>
        <dbReference type="ARBA" id="ARBA00004141"/>
    </source>
</evidence>
<feature type="region of interest" description="Disordered" evidence="10">
    <location>
        <begin position="1"/>
        <end position="50"/>
    </location>
</feature>
<dbReference type="GO" id="GO:0015137">
    <property type="term" value="F:citrate transmembrane transporter activity"/>
    <property type="evidence" value="ECO:0007669"/>
    <property type="project" value="UniProtKB-ARBA"/>
</dbReference>
<organism evidence="13 14">
    <name type="scientific">Knufia peltigerae</name>
    <dbReference type="NCBI Taxonomy" id="1002370"/>
    <lineage>
        <taxon>Eukaryota</taxon>
        <taxon>Fungi</taxon>
        <taxon>Dikarya</taxon>
        <taxon>Ascomycota</taxon>
        <taxon>Pezizomycotina</taxon>
        <taxon>Eurotiomycetes</taxon>
        <taxon>Chaetothyriomycetidae</taxon>
        <taxon>Chaetothyriales</taxon>
        <taxon>Trichomeriaceae</taxon>
        <taxon>Knufia</taxon>
    </lineage>
</organism>
<feature type="transmembrane region" description="Helical" evidence="11">
    <location>
        <begin position="186"/>
        <end position="204"/>
    </location>
</feature>
<feature type="transmembrane region" description="Helical" evidence="11">
    <location>
        <begin position="387"/>
        <end position="405"/>
    </location>
</feature>
<keyword evidence="6" id="KW-0325">Glycoprotein</keyword>
<dbReference type="InterPro" id="IPR011701">
    <property type="entry name" value="MFS"/>
</dbReference>
<evidence type="ECO:0000256" key="11">
    <source>
        <dbReference type="SAM" id="Phobius"/>
    </source>
</evidence>
<keyword evidence="4 11" id="KW-1133">Transmembrane helix</keyword>
<evidence type="ECO:0000256" key="3">
    <source>
        <dbReference type="ARBA" id="ARBA00022692"/>
    </source>
</evidence>
<dbReference type="InterPro" id="IPR001958">
    <property type="entry name" value="Tet-R_TetA/multi-R_MdtG-like"/>
</dbReference>
<proteinExistence type="predicted"/>
<feature type="domain" description="Major facilitator superfamily (MFS) profile" evidence="12">
    <location>
        <begin position="62"/>
        <end position="507"/>
    </location>
</feature>
<feature type="transmembrane region" description="Helical" evidence="11">
    <location>
        <begin position="454"/>
        <end position="471"/>
    </location>
</feature>
<feature type="transmembrane region" description="Helical" evidence="11">
    <location>
        <begin position="60"/>
        <end position="82"/>
    </location>
</feature>
<evidence type="ECO:0000256" key="4">
    <source>
        <dbReference type="ARBA" id="ARBA00022989"/>
    </source>
</evidence>
<keyword evidence="2" id="KW-0813">Transport</keyword>
<feature type="transmembrane region" description="Helical" evidence="11">
    <location>
        <begin position="128"/>
        <end position="147"/>
    </location>
</feature>
<keyword evidence="14" id="KW-1185">Reference proteome</keyword>
<name>A0AA39D237_9EURO</name>
<keyword evidence="3 11" id="KW-0812">Transmembrane</keyword>
<comment type="function">
    <text evidence="8">Transmembrane transporter that exports citrate across the cell membrane.</text>
</comment>
<evidence type="ECO:0000256" key="6">
    <source>
        <dbReference type="ARBA" id="ARBA00023180"/>
    </source>
</evidence>
<dbReference type="GO" id="GO:0140115">
    <property type="term" value="P:export across plasma membrane"/>
    <property type="evidence" value="ECO:0007669"/>
    <property type="project" value="UniProtKB-ARBA"/>
</dbReference>
<comment type="caution">
    <text evidence="13">The sequence shown here is derived from an EMBL/GenBank/DDBJ whole genome shotgun (WGS) entry which is preliminary data.</text>
</comment>
<feature type="transmembrane region" description="Helical" evidence="11">
    <location>
        <begin position="295"/>
        <end position="315"/>
    </location>
</feature>
<evidence type="ECO:0000313" key="13">
    <source>
        <dbReference type="EMBL" id="KAJ9640607.1"/>
    </source>
</evidence>
<evidence type="ECO:0000256" key="9">
    <source>
        <dbReference type="ARBA" id="ARBA00074746"/>
    </source>
</evidence>
<dbReference type="Gene3D" id="1.20.1250.20">
    <property type="entry name" value="MFS general substrate transporter like domains"/>
    <property type="match status" value="1"/>
</dbReference>
<evidence type="ECO:0000256" key="7">
    <source>
        <dbReference type="ARBA" id="ARBA00051015"/>
    </source>
</evidence>
<dbReference type="CDD" id="cd17323">
    <property type="entry name" value="MFS_Tpo1_MDR_like"/>
    <property type="match status" value="1"/>
</dbReference>
<evidence type="ECO:0000256" key="10">
    <source>
        <dbReference type="SAM" id="MobiDB-lite"/>
    </source>
</evidence>
<gene>
    <name evidence="13" type="ORF">H2204_003236</name>
</gene>
<reference evidence="13" key="1">
    <citation type="submission" date="2022-10" db="EMBL/GenBank/DDBJ databases">
        <title>Culturing micro-colonial fungi from biological soil crusts in the Mojave desert and describing Neophaeococcomyces mojavensis, and introducing the new genera and species Taxawa tesnikishii.</title>
        <authorList>
            <person name="Kurbessoian T."/>
            <person name="Stajich J.E."/>
        </authorList>
    </citation>
    <scope>NUCLEOTIDE SEQUENCE</scope>
    <source>
        <strain evidence="13">TK_35</strain>
    </source>
</reference>
<dbReference type="PROSITE" id="PS50850">
    <property type="entry name" value="MFS"/>
    <property type="match status" value="1"/>
</dbReference>
<dbReference type="GO" id="GO:0005886">
    <property type="term" value="C:plasma membrane"/>
    <property type="evidence" value="ECO:0007669"/>
    <property type="project" value="TreeGrafter"/>
</dbReference>
<feature type="transmembrane region" description="Helical" evidence="11">
    <location>
        <begin position="94"/>
        <end position="116"/>
    </location>
</feature>
<comment type="catalytic activity">
    <reaction evidence="7">
        <text>citrate(in) = citrate(out)</text>
        <dbReference type="Rhea" id="RHEA:33183"/>
        <dbReference type="ChEBI" id="CHEBI:16947"/>
    </reaction>
</comment>
<evidence type="ECO:0000256" key="8">
    <source>
        <dbReference type="ARBA" id="ARBA00057034"/>
    </source>
</evidence>
<feature type="transmembrane region" description="Helical" evidence="11">
    <location>
        <begin position="417"/>
        <end position="442"/>
    </location>
</feature>
<evidence type="ECO:0000256" key="5">
    <source>
        <dbReference type="ARBA" id="ARBA00023136"/>
    </source>
</evidence>
<dbReference type="InterPro" id="IPR020846">
    <property type="entry name" value="MFS_dom"/>
</dbReference>
<dbReference type="AlphaFoldDB" id="A0AA39D237"/>
<feature type="transmembrane region" description="Helical" evidence="11">
    <location>
        <begin position="477"/>
        <end position="499"/>
    </location>
</feature>
<dbReference type="InterPro" id="IPR036259">
    <property type="entry name" value="MFS_trans_sf"/>
</dbReference>